<dbReference type="PANTHER" id="PTHR12292">
    <property type="entry name" value="RWD DOMAIN-CONTAINING PROTEIN"/>
    <property type="match status" value="1"/>
</dbReference>
<dbReference type="Gene3D" id="3.10.110.10">
    <property type="entry name" value="Ubiquitin Conjugating Enzyme"/>
    <property type="match status" value="2"/>
</dbReference>
<organism evidence="5 6">
    <name type="scientific">Phascolomyces articulosus</name>
    <dbReference type="NCBI Taxonomy" id="60185"/>
    <lineage>
        <taxon>Eukaryota</taxon>
        <taxon>Fungi</taxon>
        <taxon>Fungi incertae sedis</taxon>
        <taxon>Mucoromycota</taxon>
        <taxon>Mucoromycotina</taxon>
        <taxon>Mucoromycetes</taxon>
        <taxon>Mucorales</taxon>
        <taxon>Lichtheimiaceae</taxon>
        <taxon>Phascolomyces</taxon>
    </lineage>
</organism>
<dbReference type="InterPro" id="IPR016135">
    <property type="entry name" value="UBQ-conjugating_enzyme/RWD"/>
</dbReference>
<evidence type="ECO:0000313" key="5">
    <source>
        <dbReference type="EMBL" id="KAI9270380.1"/>
    </source>
</evidence>
<evidence type="ECO:0000259" key="3">
    <source>
        <dbReference type="Pfam" id="PF05773"/>
    </source>
</evidence>
<feature type="coiled-coil region" evidence="1">
    <location>
        <begin position="85"/>
        <end position="161"/>
    </location>
</feature>
<dbReference type="InterPro" id="IPR040213">
    <property type="entry name" value="GIR2-like"/>
</dbReference>
<evidence type="ECO:0000259" key="4">
    <source>
        <dbReference type="Pfam" id="PF16543"/>
    </source>
</evidence>
<evidence type="ECO:0000256" key="1">
    <source>
        <dbReference type="SAM" id="Coils"/>
    </source>
</evidence>
<dbReference type="AlphaFoldDB" id="A0AAD5K584"/>
<dbReference type="SUPFAM" id="SSF54495">
    <property type="entry name" value="UBC-like"/>
    <property type="match status" value="1"/>
</dbReference>
<feature type="domain" description="ZC3H15/TMA46 family C-terminal" evidence="4">
    <location>
        <begin position="115"/>
        <end position="191"/>
    </location>
</feature>
<dbReference type="InterPro" id="IPR006575">
    <property type="entry name" value="RWD_dom"/>
</dbReference>
<feature type="domain" description="RWD" evidence="3">
    <location>
        <begin position="34"/>
        <end position="88"/>
    </location>
</feature>
<protein>
    <submittedName>
        <fullName evidence="5">Ubiquitin-conjugating enzyme/RWD-like protein</fullName>
    </submittedName>
</protein>
<dbReference type="Proteomes" id="UP001209540">
    <property type="component" value="Unassembled WGS sequence"/>
</dbReference>
<reference evidence="5" key="1">
    <citation type="journal article" date="2022" name="IScience">
        <title>Evolution of zygomycete secretomes and the origins of terrestrial fungal ecologies.</title>
        <authorList>
            <person name="Chang Y."/>
            <person name="Wang Y."/>
            <person name="Mondo S."/>
            <person name="Ahrendt S."/>
            <person name="Andreopoulos W."/>
            <person name="Barry K."/>
            <person name="Beard J."/>
            <person name="Benny G.L."/>
            <person name="Blankenship S."/>
            <person name="Bonito G."/>
            <person name="Cuomo C."/>
            <person name="Desiro A."/>
            <person name="Gervers K.A."/>
            <person name="Hundley H."/>
            <person name="Kuo A."/>
            <person name="LaButti K."/>
            <person name="Lang B.F."/>
            <person name="Lipzen A."/>
            <person name="O'Donnell K."/>
            <person name="Pangilinan J."/>
            <person name="Reynolds N."/>
            <person name="Sandor L."/>
            <person name="Smith M.E."/>
            <person name="Tsang A."/>
            <person name="Grigoriev I.V."/>
            <person name="Stajich J.E."/>
            <person name="Spatafora J.W."/>
        </authorList>
    </citation>
    <scope>NUCLEOTIDE SEQUENCE</scope>
    <source>
        <strain evidence="5">RSA 2281</strain>
    </source>
</reference>
<dbReference type="Pfam" id="PF05773">
    <property type="entry name" value="RWD"/>
    <property type="match status" value="1"/>
</dbReference>
<keyword evidence="1" id="KW-0175">Coiled coil</keyword>
<gene>
    <name evidence="5" type="ORF">BDA99DRAFT_434314</name>
</gene>
<dbReference type="InterPro" id="IPR032378">
    <property type="entry name" value="ZC3H15/TMA46_C"/>
</dbReference>
<dbReference type="Pfam" id="PF16543">
    <property type="entry name" value="DFRP_C"/>
    <property type="match status" value="1"/>
</dbReference>
<reference evidence="5" key="2">
    <citation type="submission" date="2023-02" db="EMBL/GenBank/DDBJ databases">
        <authorList>
            <consortium name="DOE Joint Genome Institute"/>
            <person name="Mondo S.J."/>
            <person name="Chang Y."/>
            <person name="Wang Y."/>
            <person name="Ahrendt S."/>
            <person name="Andreopoulos W."/>
            <person name="Barry K."/>
            <person name="Beard J."/>
            <person name="Benny G.L."/>
            <person name="Blankenship S."/>
            <person name="Bonito G."/>
            <person name="Cuomo C."/>
            <person name="Desiro A."/>
            <person name="Gervers K.A."/>
            <person name="Hundley H."/>
            <person name="Kuo A."/>
            <person name="LaButti K."/>
            <person name="Lang B.F."/>
            <person name="Lipzen A."/>
            <person name="O'Donnell K."/>
            <person name="Pangilinan J."/>
            <person name="Reynolds N."/>
            <person name="Sandor L."/>
            <person name="Smith M.W."/>
            <person name="Tsang A."/>
            <person name="Grigoriev I.V."/>
            <person name="Stajich J.E."/>
            <person name="Spatafora J.W."/>
        </authorList>
    </citation>
    <scope>NUCLEOTIDE SEQUENCE</scope>
    <source>
        <strain evidence="5">RSA 2281</strain>
    </source>
</reference>
<dbReference type="EMBL" id="JAIXMP010000007">
    <property type="protein sequence ID" value="KAI9270380.1"/>
    <property type="molecule type" value="Genomic_DNA"/>
</dbReference>
<comment type="caution">
    <text evidence="5">The sequence shown here is derived from an EMBL/GenBank/DDBJ whole genome shotgun (WGS) entry which is preliminary data.</text>
</comment>
<name>A0AAD5K584_9FUNG</name>
<accession>A0AAD5K584</accession>
<evidence type="ECO:0000256" key="2">
    <source>
        <dbReference type="SAM" id="MobiDB-lite"/>
    </source>
</evidence>
<evidence type="ECO:0000313" key="6">
    <source>
        <dbReference type="Proteomes" id="UP001209540"/>
    </source>
</evidence>
<keyword evidence="6" id="KW-1185">Reference proteome</keyword>
<sequence length="216" mass="25464">MVLFWENGLDYLEEQQNELEALQSIYPEEFEGALSLWVKYTPTYPDELPEYSVDVTEGRLTDAQKQRAEESLGMVMIFTMASLAKEELNQIVEDTQRSKEEADLERIRKEEEIENARFRGTKLTWERFQEWRAKFEKELAEQESEEKKARAKELKNKLTGRQLFEQDKTLALSDTKYMEEGDVSVDASQYEKEEQVQSNDDDNDDNAVWRQFGTED</sequence>
<feature type="region of interest" description="Disordered" evidence="2">
    <location>
        <begin position="169"/>
        <end position="216"/>
    </location>
</feature>
<proteinExistence type="predicted"/>